<dbReference type="InterPro" id="IPR036938">
    <property type="entry name" value="PAP2/HPO_sf"/>
</dbReference>
<keyword evidence="2 6" id="KW-0812">Transmembrane</keyword>
<feature type="transmembrane region" description="Helical" evidence="6">
    <location>
        <begin position="201"/>
        <end position="227"/>
    </location>
</feature>
<dbReference type="SUPFAM" id="SSF48317">
    <property type="entry name" value="Acid phosphatase/Vanadium-dependent haloperoxidase"/>
    <property type="match status" value="1"/>
</dbReference>
<feature type="transmembrane region" description="Helical" evidence="6">
    <location>
        <begin position="349"/>
        <end position="366"/>
    </location>
</feature>
<dbReference type="eggNOG" id="ENOG502QPQM">
    <property type="taxonomic scope" value="Eukaryota"/>
</dbReference>
<dbReference type="PANTHER" id="PTHR31310">
    <property type="match status" value="1"/>
</dbReference>
<feature type="region of interest" description="Disordered" evidence="5">
    <location>
        <begin position="433"/>
        <end position="470"/>
    </location>
</feature>
<keyword evidence="9" id="KW-1185">Reference proteome</keyword>
<dbReference type="STRING" id="759272.G0S265"/>
<evidence type="ECO:0000256" key="1">
    <source>
        <dbReference type="ARBA" id="ARBA00004141"/>
    </source>
</evidence>
<dbReference type="InterPro" id="IPR026841">
    <property type="entry name" value="Aur1/Ipt1"/>
</dbReference>
<dbReference type="GO" id="GO:0070916">
    <property type="term" value="C:inositol phosphoceramide synthase complex"/>
    <property type="evidence" value="ECO:0007669"/>
    <property type="project" value="TreeGrafter"/>
</dbReference>
<dbReference type="PANTHER" id="PTHR31310:SF11">
    <property type="entry name" value="INOSITOL PHOSPHORYLCERAMIDE SYNTHASE CATALYTIC SUBUNIT AUR1"/>
    <property type="match status" value="1"/>
</dbReference>
<dbReference type="Gene3D" id="1.20.144.10">
    <property type="entry name" value="Phosphatidic acid phosphatase type 2/haloperoxidase"/>
    <property type="match status" value="1"/>
</dbReference>
<dbReference type="InterPro" id="IPR052185">
    <property type="entry name" value="IPC_Synthase-Related"/>
</dbReference>
<evidence type="ECO:0000259" key="7">
    <source>
        <dbReference type="SMART" id="SM00014"/>
    </source>
</evidence>
<dbReference type="RefSeq" id="XP_006692117.1">
    <property type="nucleotide sequence ID" value="XM_006692054.1"/>
</dbReference>
<name>G0S265_CHATD</name>
<dbReference type="Pfam" id="PF14378">
    <property type="entry name" value="PAP2_3"/>
    <property type="match status" value="1"/>
</dbReference>
<dbReference type="EMBL" id="GL988040">
    <property type="protein sequence ID" value="EGS22098.1"/>
    <property type="molecule type" value="Genomic_DNA"/>
</dbReference>
<dbReference type="GeneID" id="18255652"/>
<evidence type="ECO:0000313" key="9">
    <source>
        <dbReference type="Proteomes" id="UP000008066"/>
    </source>
</evidence>
<dbReference type="OMA" id="WSIYDAQ"/>
<accession>G0S265</accession>
<feature type="compositionally biased region" description="Polar residues" evidence="5">
    <location>
        <begin position="454"/>
        <end position="469"/>
    </location>
</feature>
<feature type="domain" description="Phosphatidic acid phosphatase type 2/haloperoxidase" evidence="7">
    <location>
        <begin position="231"/>
        <end position="368"/>
    </location>
</feature>
<dbReference type="FunFam" id="1.20.144.10:FF:000015">
    <property type="entry name" value="Aureobasidin resistance protein Aur1"/>
    <property type="match status" value="1"/>
</dbReference>
<feature type="transmembrane region" description="Helical" evidence="6">
    <location>
        <begin position="233"/>
        <end position="252"/>
    </location>
</feature>
<keyword evidence="4 6" id="KW-0472">Membrane</keyword>
<organism evidence="9">
    <name type="scientific">Chaetomium thermophilum (strain DSM 1495 / CBS 144.50 / IMI 039719)</name>
    <name type="common">Thermochaetoides thermophila</name>
    <dbReference type="NCBI Taxonomy" id="759272"/>
    <lineage>
        <taxon>Eukaryota</taxon>
        <taxon>Fungi</taxon>
        <taxon>Dikarya</taxon>
        <taxon>Ascomycota</taxon>
        <taxon>Pezizomycotina</taxon>
        <taxon>Sordariomycetes</taxon>
        <taxon>Sordariomycetidae</taxon>
        <taxon>Sordariales</taxon>
        <taxon>Chaetomiaceae</taxon>
        <taxon>Thermochaetoides</taxon>
    </lineage>
</organism>
<sequence length="496" mass="55159">MDAIQEFPAVLGPSVPAAKPKMLPLRWPGALAGLKLSNPIPPNYRSKARKLRLRLSLSGIGKPNAGTQNRPDDITRLQTSFDPRESIRLLRTRTWTLWDLQYIVLAGYITFSLAILPSAPLIKMGAVVLGALLLLMPITRQFFLPSLPIWTYLLYFFASRFIAPEYRPHIWVKVLPALENVMYGANLSNILSAHTHAVLDILAWIPYGVGHFALPAICSGFLFLFAAPGTTPVFARAFGYMSIAGVTIQLIFPCTPPWYEKLHGLEPAHYGMPGSPAGLRRVDELFGVDMYTTSFTTAPLPFGAFPSLHAGDAILEALFMQYCFPRFRPFFIFYSVWICWSTMYLNHHYAIDLVGGGIMAAIAYYISRTRFLPRPQLDKTTRWEYEYVEYGDRPRIYDEESAGAYYGTNADGNAYGSYGLGLLTHRRPGSSDSDEWTLGSSSSFDSLSRGDTLCGSSSSTPGILSPTTPNDDHVDVWSKVRIGAKDTDATEVYVAR</sequence>
<evidence type="ECO:0000313" key="8">
    <source>
        <dbReference type="EMBL" id="EGS22098.1"/>
    </source>
</evidence>
<dbReference type="GO" id="GO:0006676">
    <property type="term" value="P:mannosyl diphosphorylinositol ceramide metabolic process"/>
    <property type="evidence" value="ECO:0007669"/>
    <property type="project" value="TreeGrafter"/>
</dbReference>
<feature type="transmembrane region" description="Helical" evidence="6">
    <location>
        <begin position="327"/>
        <end position="343"/>
    </location>
</feature>
<dbReference type="GO" id="GO:0016020">
    <property type="term" value="C:membrane"/>
    <property type="evidence" value="ECO:0007669"/>
    <property type="project" value="UniProtKB-SubCell"/>
</dbReference>
<dbReference type="KEGG" id="cthr:CTHT_0016140"/>
<dbReference type="GO" id="GO:0030148">
    <property type="term" value="P:sphingolipid biosynthetic process"/>
    <property type="evidence" value="ECO:0007669"/>
    <property type="project" value="TreeGrafter"/>
</dbReference>
<dbReference type="AlphaFoldDB" id="G0S265"/>
<comment type="subcellular location">
    <subcellularLocation>
        <location evidence="1">Membrane</location>
        <topology evidence="1">Multi-pass membrane protein</topology>
    </subcellularLocation>
</comment>
<dbReference type="CDD" id="cd03386">
    <property type="entry name" value="PAP2_Aur1_like"/>
    <property type="match status" value="1"/>
</dbReference>
<gene>
    <name evidence="8" type="ORF">CTHT_0016140</name>
</gene>
<feature type="transmembrane region" description="Helical" evidence="6">
    <location>
        <begin position="142"/>
        <end position="163"/>
    </location>
</feature>
<evidence type="ECO:0000256" key="2">
    <source>
        <dbReference type="ARBA" id="ARBA00022692"/>
    </source>
</evidence>
<evidence type="ECO:0000256" key="6">
    <source>
        <dbReference type="SAM" id="Phobius"/>
    </source>
</evidence>
<dbReference type="SMART" id="SM00014">
    <property type="entry name" value="acidPPc"/>
    <property type="match status" value="1"/>
</dbReference>
<dbReference type="InterPro" id="IPR000326">
    <property type="entry name" value="PAP2/HPO"/>
</dbReference>
<protein>
    <submittedName>
        <fullName evidence="8">Putative aureobasidin A resistance protein</fullName>
    </submittedName>
</protein>
<reference evidence="8 9" key="1">
    <citation type="journal article" date="2011" name="Cell">
        <title>Insight into structure and assembly of the nuclear pore complex by utilizing the genome of a eukaryotic thermophile.</title>
        <authorList>
            <person name="Amlacher S."/>
            <person name="Sarges P."/>
            <person name="Flemming D."/>
            <person name="van Noort V."/>
            <person name="Kunze R."/>
            <person name="Devos D.P."/>
            <person name="Arumugam M."/>
            <person name="Bork P."/>
            <person name="Hurt E."/>
        </authorList>
    </citation>
    <scope>NUCLEOTIDE SEQUENCE [LARGE SCALE GENOMIC DNA]</scope>
    <source>
        <strain evidence="9">DSM 1495 / CBS 144.50 / IMI 039719</strain>
    </source>
</reference>
<dbReference type="OrthoDB" id="5784at2759"/>
<proteinExistence type="predicted"/>
<evidence type="ECO:0000256" key="5">
    <source>
        <dbReference type="SAM" id="MobiDB-lite"/>
    </source>
</evidence>
<dbReference type="Proteomes" id="UP000008066">
    <property type="component" value="Unassembled WGS sequence"/>
</dbReference>
<evidence type="ECO:0000256" key="3">
    <source>
        <dbReference type="ARBA" id="ARBA00022989"/>
    </source>
</evidence>
<keyword evidence="3 6" id="KW-1133">Transmembrane helix</keyword>
<evidence type="ECO:0000256" key="4">
    <source>
        <dbReference type="ARBA" id="ARBA00023136"/>
    </source>
</evidence>
<dbReference type="HOGENOM" id="CLU_030747_0_1_1"/>